<sequence length="394" mass="42701">MAPRRHHRRASAPQSRLPHGKVAHMSRVDLHHIAWSKIVPAGHRFDLADSAVSTPDLEALGLPHRVELPRAGRATAALEELLARRLSAPGGRVMVTAGASEANACVFFAMLSPGDEVLVESPGYEPHRAVPRLIGAHMATFERPEARGFSGFTEALERALRPTTRLVVVSHLHNPSGAPLGPEDIEALDRLAERNGFWVLCDETFRDASPLPLGTLAAGRPRWISTSSLTKSYGLGDLRVGWVAGAPEVLERCEVVQNALSVIPSQPSVVLALALGPHLDTLRARTRQVLERHRARWEAALARRGQLNGGTAEPWCPVPSQGTTSWCRFAGEGKGDEFAEFALERFDLAVTPGRFFGDSRGIRVGLGPEESIFSAAMVELERALAEFAAVPTVR</sequence>
<dbReference type="CDD" id="cd00609">
    <property type="entry name" value="AAT_like"/>
    <property type="match status" value="1"/>
</dbReference>
<dbReference type="Proteomes" id="UP000320184">
    <property type="component" value="Unassembled WGS sequence"/>
</dbReference>
<dbReference type="PANTHER" id="PTHR43510">
    <property type="entry name" value="AMINOTRANSFERASE FUNCTION, HYPOTHETICAL (EUROFUNG)"/>
    <property type="match status" value="1"/>
</dbReference>
<comment type="caution">
    <text evidence="3">The sequence shown here is derived from an EMBL/GenBank/DDBJ whole genome shotgun (WGS) entry which is preliminary data.</text>
</comment>
<dbReference type="InterPro" id="IPR015421">
    <property type="entry name" value="PyrdxlP-dep_Trfase_major"/>
</dbReference>
<dbReference type="InterPro" id="IPR015424">
    <property type="entry name" value="PyrdxlP-dep_Trfase"/>
</dbReference>
<evidence type="ECO:0000313" key="4">
    <source>
        <dbReference type="Proteomes" id="UP000320184"/>
    </source>
</evidence>
<dbReference type="AlphaFoldDB" id="A0A538SRT9"/>
<dbReference type="EMBL" id="VBOT01000003">
    <property type="protein sequence ID" value="TMQ54105.1"/>
    <property type="molecule type" value="Genomic_DNA"/>
</dbReference>
<dbReference type="GO" id="GO:0030170">
    <property type="term" value="F:pyridoxal phosphate binding"/>
    <property type="evidence" value="ECO:0007669"/>
    <property type="project" value="InterPro"/>
</dbReference>
<keyword evidence="3" id="KW-0032">Aminotransferase</keyword>
<proteinExistence type="predicted"/>
<protein>
    <submittedName>
        <fullName evidence="3">Pyridoxal phosphate-dependent aminotransferase</fullName>
    </submittedName>
</protein>
<keyword evidence="3" id="KW-0808">Transferase</keyword>
<feature type="compositionally biased region" description="Basic residues" evidence="1">
    <location>
        <begin position="1"/>
        <end position="10"/>
    </location>
</feature>
<feature type="region of interest" description="Disordered" evidence="1">
    <location>
        <begin position="1"/>
        <end position="21"/>
    </location>
</feature>
<dbReference type="PANTHER" id="PTHR43510:SF1">
    <property type="entry name" value="AMINOTRANSFERASE FUNCTION, HYPOTHETICAL (EUROFUNG)"/>
    <property type="match status" value="1"/>
</dbReference>
<reference evidence="3 4" key="1">
    <citation type="journal article" date="2019" name="Nat. Microbiol.">
        <title>Mediterranean grassland soil C-N compound turnover is dependent on rainfall and depth, and is mediated by genomically divergent microorganisms.</title>
        <authorList>
            <person name="Diamond S."/>
            <person name="Andeer P.F."/>
            <person name="Li Z."/>
            <person name="Crits-Christoph A."/>
            <person name="Burstein D."/>
            <person name="Anantharaman K."/>
            <person name="Lane K.R."/>
            <person name="Thomas B.C."/>
            <person name="Pan C."/>
            <person name="Northen T.R."/>
            <person name="Banfield J.F."/>
        </authorList>
    </citation>
    <scope>NUCLEOTIDE SEQUENCE [LARGE SCALE GENOMIC DNA]</scope>
    <source>
        <strain evidence="3">WS_3</strain>
    </source>
</reference>
<accession>A0A538SRT9</accession>
<dbReference type="Gene3D" id="3.40.640.10">
    <property type="entry name" value="Type I PLP-dependent aspartate aminotransferase-like (Major domain)"/>
    <property type="match status" value="1"/>
</dbReference>
<name>A0A538SRT9_UNCEI</name>
<dbReference type="GO" id="GO:0008483">
    <property type="term" value="F:transaminase activity"/>
    <property type="evidence" value="ECO:0007669"/>
    <property type="project" value="UniProtKB-KW"/>
</dbReference>
<gene>
    <name evidence="3" type="ORF">E6K73_00400</name>
</gene>
<dbReference type="Pfam" id="PF00155">
    <property type="entry name" value="Aminotran_1_2"/>
    <property type="match status" value="1"/>
</dbReference>
<feature type="domain" description="Aminotransferase class I/classII large" evidence="2">
    <location>
        <begin position="76"/>
        <end position="370"/>
    </location>
</feature>
<evidence type="ECO:0000256" key="1">
    <source>
        <dbReference type="SAM" id="MobiDB-lite"/>
    </source>
</evidence>
<dbReference type="Gene3D" id="3.90.1150.10">
    <property type="entry name" value="Aspartate Aminotransferase, domain 1"/>
    <property type="match status" value="1"/>
</dbReference>
<dbReference type="InterPro" id="IPR015422">
    <property type="entry name" value="PyrdxlP-dep_Trfase_small"/>
</dbReference>
<dbReference type="InterPro" id="IPR004839">
    <property type="entry name" value="Aminotransferase_I/II_large"/>
</dbReference>
<organism evidence="3 4">
    <name type="scientific">Eiseniibacteriota bacterium</name>
    <dbReference type="NCBI Taxonomy" id="2212470"/>
    <lineage>
        <taxon>Bacteria</taxon>
        <taxon>Candidatus Eiseniibacteriota</taxon>
    </lineage>
</organism>
<dbReference type="SUPFAM" id="SSF53383">
    <property type="entry name" value="PLP-dependent transferases"/>
    <property type="match status" value="1"/>
</dbReference>
<evidence type="ECO:0000313" key="3">
    <source>
        <dbReference type="EMBL" id="TMQ54105.1"/>
    </source>
</evidence>
<evidence type="ECO:0000259" key="2">
    <source>
        <dbReference type="Pfam" id="PF00155"/>
    </source>
</evidence>